<dbReference type="EMBL" id="HBFR01029880">
    <property type="protein sequence ID" value="CAD8894534.1"/>
    <property type="molecule type" value="Transcribed_RNA"/>
</dbReference>
<reference evidence="2" key="1">
    <citation type="submission" date="2021-01" db="EMBL/GenBank/DDBJ databases">
        <authorList>
            <person name="Corre E."/>
            <person name="Pelletier E."/>
            <person name="Niang G."/>
            <person name="Scheremetjew M."/>
            <person name="Finn R."/>
            <person name="Kale V."/>
            <person name="Holt S."/>
            <person name="Cochrane G."/>
            <person name="Meng A."/>
            <person name="Brown T."/>
            <person name="Cohen L."/>
        </authorList>
    </citation>
    <scope>NUCLEOTIDE SEQUENCE</scope>
    <source>
        <strain evidence="2">308</strain>
    </source>
</reference>
<protein>
    <submittedName>
        <fullName evidence="2">Uncharacterized protein</fullName>
    </submittedName>
</protein>
<proteinExistence type="predicted"/>
<accession>A0A7S1BRS7</accession>
<dbReference type="AlphaFoldDB" id="A0A7S1BRS7"/>
<organism evidence="2">
    <name type="scientific">Corethron hystrix</name>
    <dbReference type="NCBI Taxonomy" id="216773"/>
    <lineage>
        <taxon>Eukaryota</taxon>
        <taxon>Sar</taxon>
        <taxon>Stramenopiles</taxon>
        <taxon>Ochrophyta</taxon>
        <taxon>Bacillariophyta</taxon>
        <taxon>Coscinodiscophyceae</taxon>
        <taxon>Corethrophycidae</taxon>
        <taxon>Corethrales</taxon>
        <taxon>Corethraceae</taxon>
        <taxon>Corethron</taxon>
    </lineage>
</organism>
<feature type="transmembrane region" description="Helical" evidence="1">
    <location>
        <begin position="87"/>
        <end position="106"/>
    </location>
</feature>
<keyword evidence="1" id="KW-0472">Membrane</keyword>
<evidence type="ECO:0000256" key="1">
    <source>
        <dbReference type="SAM" id="Phobius"/>
    </source>
</evidence>
<evidence type="ECO:0000313" key="2">
    <source>
        <dbReference type="EMBL" id="CAD8894534.1"/>
    </source>
</evidence>
<keyword evidence="1" id="KW-1133">Transmembrane helix</keyword>
<keyword evidence="1" id="KW-0812">Transmembrane</keyword>
<gene>
    <name evidence="2" type="ORF">CHYS00102_LOCUS21748</name>
</gene>
<name>A0A7S1BRS7_9STRA</name>
<sequence length="115" mass="13348">MKRRKPRRDARSIFSGVVFAVNARVLVKNCGVFDGLLRRVPDSQLLVWTATGEPPISRHKISGIEKYFMSVNLHHRVGFDCQICSNWIIGILYDMLVNLVALYWNFMNFVRYGKE</sequence>